<organism evidence="6 7">
    <name type="scientific">Paenibacillus pini JCM 16418</name>
    <dbReference type="NCBI Taxonomy" id="1236976"/>
    <lineage>
        <taxon>Bacteria</taxon>
        <taxon>Bacillati</taxon>
        <taxon>Bacillota</taxon>
        <taxon>Bacilli</taxon>
        <taxon>Bacillales</taxon>
        <taxon>Paenibacillaceae</taxon>
        <taxon>Paenibacillus</taxon>
    </lineage>
</organism>
<comment type="caution">
    <text evidence="6">The sequence shown here is derived from an EMBL/GenBank/DDBJ whole genome shotgun (WGS) entry which is preliminary data.</text>
</comment>
<dbReference type="PROSITE" id="PS50977">
    <property type="entry name" value="HTH_TETR_2"/>
    <property type="match status" value="1"/>
</dbReference>
<sequence length="198" mass="23050">MNAKQTLLDIALRHFAQNGYEGASLQHIADEAGIKKPSIYAHYKGKDDLFIKALKHALKEEQRRIVRYVARHRHLDLQICLKGLLQYMQEEYTQNAETSFLLRMSYFPPSSLYNEVMELIYPFLEQMERRMTRLLEEAATAKIIPLPRPREAAVAFMTLVDGILIEMVYGEHGRSQKRLDASWPIYWAGIQHVEITTQ</sequence>
<dbReference type="Gene3D" id="1.10.357.10">
    <property type="entry name" value="Tetracycline Repressor, domain 2"/>
    <property type="match status" value="1"/>
</dbReference>
<evidence type="ECO:0000256" key="4">
    <source>
        <dbReference type="PROSITE-ProRule" id="PRU00335"/>
    </source>
</evidence>
<reference evidence="6 7" key="1">
    <citation type="journal article" date="2014" name="Genome Announc.">
        <title>Draft Genome Sequence of Paenibacillus pini JCM 16418T, Isolated from the Rhizosphere of Pine Tree.</title>
        <authorList>
            <person name="Yuki M."/>
            <person name="Oshima K."/>
            <person name="Suda W."/>
            <person name="Oshida Y."/>
            <person name="Kitamura K."/>
            <person name="Iida Y."/>
            <person name="Hattori M."/>
            <person name="Ohkuma M."/>
        </authorList>
    </citation>
    <scope>NUCLEOTIDE SEQUENCE [LARGE SCALE GENOMIC DNA]</scope>
    <source>
        <strain evidence="6 7">JCM 16418</strain>
    </source>
</reference>
<dbReference type="Gene3D" id="1.10.10.60">
    <property type="entry name" value="Homeodomain-like"/>
    <property type="match status" value="1"/>
</dbReference>
<dbReference type="GO" id="GO:0000976">
    <property type="term" value="F:transcription cis-regulatory region binding"/>
    <property type="evidence" value="ECO:0007669"/>
    <property type="project" value="TreeGrafter"/>
</dbReference>
<dbReference type="GO" id="GO:0003700">
    <property type="term" value="F:DNA-binding transcription factor activity"/>
    <property type="evidence" value="ECO:0007669"/>
    <property type="project" value="TreeGrafter"/>
</dbReference>
<dbReference type="Pfam" id="PF00440">
    <property type="entry name" value="TetR_N"/>
    <property type="match status" value="1"/>
</dbReference>
<evidence type="ECO:0000313" key="6">
    <source>
        <dbReference type="EMBL" id="GAF10157.1"/>
    </source>
</evidence>
<dbReference type="RefSeq" id="WP_036652355.1">
    <property type="nucleotide sequence ID" value="NZ_BAVZ01000019.1"/>
</dbReference>
<evidence type="ECO:0000313" key="7">
    <source>
        <dbReference type="Proteomes" id="UP000019364"/>
    </source>
</evidence>
<keyword evidence="7" id="KW-1185">Reference proteome</keyword>
<dbReference type="eggNOG" id="COG1309">
    <property type="taxonomic scope" value="Bacteria"/>
</dbReference>
<proteinExistence type="predicted"/>
<dbReference type="AlphaFoldDB" id="W7YP06"/>
<dbReference type="Proteomes" id="UP000019364">
    <property type="component" value="Unassembled WGS sequence"/>
</dbReference>
<keyword evidence="2 4" id="KW-0238">DNA-binding</keyword>
<keyword evidence="3" id="KW-0804">Transcription</keyword>
<dbReference type="STRING" id="1236976.JCM16418_4334"/>
<keyword evidence="1" id="KW-0805">Transcription regulation</keyword>
<dbReference type="SUPFAM" id="SSF46689">
    <property type="entry name" value="Homeodomain-like"/>
    <property type="match status" value="1"/>
</dbReference>
<evidence type="ECO:0000256" key="3">
    <source>
        <dbReference type="ARBA" id="ARBA00023163"/>
    </source>
</evidence>
<name>W7YP06_9BACL</name>
<feature type="domain" description="HTH tetR-type" evidence="5">
    <location>
        <begin position="1"/>
        <end position="61"/>
    </location>
</feature>
<dbReference type="SUPFAM" id="SSF48498">
    <property type="entry name" value="Tetracyclin repressor-like, C-terminal domain"/>
    <property type="match status" value="1"/>
</dbReference>
<dbReference type="InterPro" id="IPR036271">
    <property type="entry name" value="Tet_transcr_reg_TetR-rel_C_sf"/>
</dbReference>
<dbReference type="PANTHER" id="PTHR30055">
    <property type="entry name" value="HTH-TYPE TRANSCRIPTIONAL REGULATOR RUTR"/>
    <property type="match status" value="1"/>
</dbReference>
<gene>
    <name evidence="6" type="ORF">JCM16418_4334</name>
</gene>
<dbReference type="InterPro" id="IPR001647">
    <property type="entry name" value="HTH_TetR"/>
</dbReference>
<evidence type="ECO:0000256" key="2">
    <source>
        <dbReference type="ARBA" id="ARBA00023125"/>
    </source>
</evidence>
<evidence type="ECO:0000256" key="1">
    <source>
        <dbReference type="ARBA" id="ARBA00023015"/>
    </source>
</evidence>
<dbReference type="InterPro" id="IPR009057">
    <property type="entry name" value="Homeodomain-like_sf"/>
</dbReference>
<dbReference type="InterPro" id="IPR050109">
    <property type="entry name" value="HTH-type_TetR-like_transc_reg"/>
</dbReference>
<accession>W7YP06</accession>
<evidence type="ECO:0000259" key="5">
    <source>
        <dbReference type="PROSITE" id="PS50977"/>
    </source>
</evidence>
<dbReference type="OrthoDB" id="509229at2"/>
<feature type="DNA-binding region" description="H-T-H motif" evidence="4">
    <location>
        <begin position="24"/>
        <end position="43"/>
    </location>
</feature>
<dbReference type="PANTHER" id="PTHR30055:SF238">
    <property type="entry name" value="MYCOFACTOCIN BIOSYNTHESIS TRANSCRIPTIONAL REGULATOR MFTR-RELATED"/>
    <property type="match status" value="1"/>
</dbReference>
<dbReference type="PRINTS" id="PR00455">
    <property type="entry name" value="HTHTETR"/>
</dbReference>
<protein>
    <submittedName>
        <fullName evidence="6">Transcriptional regulator</fullName>
    </submittedName>
</protein>
<dbReference type="EMBL" id="BAVZ01000019">
    <property type="protein sequence ID" value="GAF10157.1"/>
    <property type="molecule type" value="Genomic_DNA"/>
</dbReference>